<reference evidence="16" key="1">
    <citation type="submission" date="2021-02" db="EMBL/GenBank/DDBJ databases">
        <authorList>
            <person name="Dougan E. K."/>
            <person name="Rhodes N."/>
            <person name="Thang M."/>
            <person name="Chan C."/>
        </authorList>
    </citation>
    <scope>NUCLEOTIDE SEQUENCE</scope>
</reference>
<comment type="subcellular location">
    <subcellularLocation>
        <location evidence="1">Membrane</location>
        <topology evidence="1">Multi-pass membrane protein</topology>
    </subcellularLocation>
</comment>
<dbReference type="InterPro" id="IPR005821">
    <property type="entry name" value="Ion_trans_dom"/>
</dbReference>
<evidence type="ECO:0000256" key="1">
    <source>
        <dbReference type="ARBA" id="ARBA00004141"/>
    </source>
</evidence>
<evidence type="ECO:0000256" key="7">
    <source>
        <dbReference type="ARBA" id="ARBA00022882"/>
    </source>
</evidence>
<dbReference type="SUPFAM" id="SSF81324">
    <property type="entry name" value="Voltage-gated potassium channels"/>
    <property type="match status" value="1"/>
</dbReference>
<dbReference type="PRINTS" id="PR00169">
    <property type="entry name" value="KCHANNEL"/>
</dbReference>
<feature type="region of interest" description="Disordered" evidence="13">
    <location>
        <begin position="16"/>
        <end position="106"/>
    </location>
</feature>
<accession>A0A812JBN5</accession>
<evidence type="ECO:0000256" key="4">
    <source>
        <dbReference type="ARBA" id="ARBA00022692"/>
    </source>
</evidence>
<protein>
    <submittedName>
        <fullName evidence="16">KCNB1 protein</fullName>
    </submittedName>
</protein>
<dbReference type="PROSITE" id="PS50222">
    <property type="entry name" value="EF_HAND_2"/>
    <property type="match status" value="2"/>
</dbReference>
<evidence type="ECO:0000256" key="11">
    <source>
        <dbReference type="ARBA" id="ARBA00023136"/>
    </source>
</evidence>
<dbReference type="Gene3D" id="1.10.287.70">
    <property type="match status" value="1"/>
</dbReference>
<evidence type="ECO:0000256" key="9">
    <source>
        <dbReference type="ARBA" id="ARBA00022989"/>
    </source>
</evidence>
<evidence type="ECO:0000259" key="15">
    <source>
        <dbReference type="PROSITE" id="PS50222"/>
    </source>
</evidence>
<comment type="caution">
    <text evidence="16">The sequence shown here is derived from an EMBL/GenBank/DDBJ whole genome shotgun (WGS) entry which is preliminary data.</text>
</comment>
<dbReference type="AlphaFoldDB" id="A0A812JBN5"/>
<evidence type="ECO:0000256" key="13">
    <source>
        <dbReference type="SAM" id="MobiDB-lite"/>
    </source>
</evidence>
<dbReference type="SMART" id="SM00054">
    <property type="entry name" value="EFh"/>
    <property type="match status" value="2"/>
</dbReference>
<keyword evidence="3" id="KW-0633">Potassium transport</keyword>
<feature type="transmembrane region" description="Helical" evidence="14">
    <location>
        <begin position="330"/>
        <end position="353"/>
    </location>
</feature>
<dbReference type="Pfam" id="PF13202">
    <property type="entry name" value="EF-hand_5"/>
    <property type="match status" value="1"/>
</dbReference>
<dbReference type="InterPro" id="IPR028325">
    <property type="entry name" value="VG_K_chnl"/>
</dbReference>
<name>A0A812JBN5_SYMPI</name>
<feature type="compositionally biased region" description="Basic and acidic residues" evidence="13">
    <location>
        <begin position="77"/>
        <end position="100"/>
    </location>
</feature>
<dbReference type="Gene3D" id="1.10.238.10">
    <property type="entry name" value="EF-hand"/>
    <property type="match status" value="1"/>
</dbReference>
<feature type="domain" description="EF-hand" evidence="15">
    <location>
        <begin position="379"/>
        <end position="414"/>
    </location>
</feature>
<evidence type="ECO:0000256" key="14">
    <source>
        <dbReference type="SAM" id="Phobius"/>
    </source>
</evidence>
<dbReference type="GO" id="GO:0005250">
    <property type="term" value="F:A-type (transient outward) potassium channel activity"/>
    <property type="evidence" value="ECO:0007669"/>
    <property type="project" value="TreeGrafter"/>
</dbReference>
<dbReference type="Proteomes" id="UP000649617">
    <property type="component" value="Unassembled WGS sequence"/>
</dbReference>
<keyword evidence="9 14" id="KW-1133">Transmembrane helix</keyword>
<evidence type="ECO:0000256" key="12">
    <source>
        <dbReference type="ARBA" id="ARBA00023303"/>
    </source>
</evidence>
<evidence type="ECO:0000313" key="17">
    <source>
        <dbReference type="Proteomes" id="UP000649617"/>
    </source>
</evidence>
<dbReference type="GO" id="GO:0008076">
    <property type="term" value="C:voltage-gated potassium channel complex"/>
    <property type="evidence" value="ECO:0007669"/>
    <property type="project" value="InterPro"/>
</dbReference>
<proteinExistence type="predicted"/>
<dbReference type="OrthoDB" id="444540at2759"/>
<gene>
    <name evidence="16" type="primary">KCNB1</name>
    <name evidence="16" type="ORF">SPIL2461_LOCUS1853</name>
</gene>
<evidence type="ECO:0000256" key="2">
    <source>
        <dbReference type="ARBA" id="ARBA00022448"/>
    </source>
</evidence>
<keyword evidence="5" id="KW-0631">Potassium channel</keyword>
<keyword evidence="4 14" id="KW-0812">Transmembrane</keyword>
<dbReference type="Gene3D" id="1.20.120.350">
    <property type="entry name" value="Voltage-gated potassium channels. Chain C"/>
    <property type="match status" value="1"/>
</dbReference>
<dbReference type="InterPro" id="IPR011992">
    <property type="entry name" value="EF-hand-dom_pair"/>
</dbReference>
<dbReference type="GO" id="GO:0005509">
    <property type="term" value="F:calcium ion binding"/>
    <property type="evidence" value="ECO:0007669"/>
    <property type="project" value="InterPro"/>
</dbReference>
<keyword evidence="12" id="KW-0407">Ion channel</keyword>
<keyword evidence="7" id="KW-0851">Voltage-gated channel</keyword>
<dbReference type="SUPFAM" id="SSF47473">
    <property type="entry name" value="EF-hand"/>
    <property type="match status" value="1"/>
</dbReference>
<feature type="transmembrane region" description="Helical" evidence="14">
    <location>
        <begin position="145"/>
        <end position="163"/>
    </location>
</feature>
<feature type="non-terminal residue" evidence="16">
    <location>
        <position position="1"/>
    </location>
</feature>
<sequence length="462" mass="50984">VQQDCVLSPKQAFASAFLKPSSPGVNAKDENDDTTPDPPSPTEGPASVTGFVAATASIPTIPGMSDADDTDKAQMPPEKKTSFQDVRRSSDASRASKESKQSNISFDSDGSLPSFFKAQTTGTSQWKDFLQDSESSVSANRFARVWNFFILMTVFFSLTQALNPPLLSGVYVGYAEVGIETLFCVELLAHAVLEPRKLAIFRDYHTYIDLAAVLPIILRIEAGFTLPSIAEKPFSHYVLVGIVPTVRLLKLMRRFGKLSLVSHVLNTTGDALKLLLFLISVIVLSFSTLMYIVEEVDNVDSLSTAMWICTVTVTTVGYGDVTPLTTSGRILAGTLCFLSVLFMAMPISVLGNAMTHAWADRSRILLMTRTRQRLKSYGYEASDMPSLFRKFDSNGNGELTMDEFCDMISKMNVGIRPSEAEELFELFDTDGSGGIDDREFMKALFPDDYRKIYIRTTTMNTF</sequence>
<feature type="transmembrane region" description="Helical" evidence="14">
    <location>
        <begin position="234"/>
        <end position="253"/>
    </location>
</feature>
<evidence type="ECO:0000256" key="8">
    <source>
        <dbReference type="ARBA" id="ARBA00022958"/>
    </source>
</evidence>
<feature type="transmembrane region" description="Helical" evidence="14">
    <location>
        <begin position="274"/>
        <end position="293"/>
    </location>
</feature>
<evidence type="ECO:0000256" key="5">
    <source>
        <dbReference type="ARBA" id="ARBA00022826"/>
    </source>
</evidence>
<dbReference type="InterPro" id="IPR018247">
    <property type="entry name" value="EF_Hand_1_Ca_BS"/>
</dbReference>
<dbReference type="Pfam" id="PF00520">
    <property type="entry name" value="Ion_trans"/>
    <property type="match status" value="1"/>
</dbReference>
<dbReference type="PANTHER" id="PTHR11537">
    <property type="entry name" value="VOLTAGE-GATED POTASSIUM CHANNEL"/>
    <property type="match status" value="1"/>
</dbReference>
<keyword evidence="11 14" id="KW-0472">Membrane</keyword>
<dbReference type="EMBL" id="CAJNIZ010001894">
    <property type="protein sequence ID" value="CAE7202348.1"/>
    <property type="molecule type" value="Genomic_DNA"/>
</dbReference>
<keyword evidence="10" id="KW-0406">Ion transport</keyword>
<dbReference type="Pfam" id="PF13833">
    <property type="entry name" value="EF-hand_8"/>
    <property type="match status" value="1"/>
</dbReference>
<keyword evidence="8" id="KW-0630">Potassium</keyword>
<dbReference type="PROSITE" id="PS00018">
    <property type="entry name" value="EF_HAND_1"/>
    <property type="match status" value="1"/>
</dbReference>
<dbReference type="InterPro" id="IPR002048">
    <property type="entry name" value="EF_hand_dom"/>
</dbReference>
<organism evidence="16 17">
    <name type="scientific">Symbiodinium pilosum</name>
    <name type="common">Dinoflagellate</name>
    <dbReference type="NCBI Taxonomy" id="2952"/>
    <lineage>
        <taxon>Eukaryota</taxon>
        <taxon>Sar</taxon>
        <taxon>Alveolata</taxon>
        <taxon>Dinophyceae</taxon>
        <taxon>Suessiales</taxon>
        <taxon>Symbiodiniaceae</taxon>
        <taxon>Symbiodinium</taxon>
    </lineage>
</organism>
<evidence type="ECO:0000256" key="6">
    <source>
        <dbReference type="ARBA" id="ARBA00022837"/>
    </source>
</evidence>
<feature type="domain" description="EF-hand" evidence="15">
    <location>
        <begin position="415"/>
        <end position="450"/>
    </location>
</feature>
<evidence type="ECO:0000256" key="3">
    <source>
        <dbReference type="ARBA" id="ARBA00022538"/>
    </source>
</evidence>
<dbReference type="PANTHER" id="PTHR11537:SF105">
    <property type="entry name" value="POTASSIUM VOLTAGE-GATED CHANNEL PROTEIN SHAL"/>
    <property type="match status" value="1"/>
</dbReference>
<keyword evidence="2" id="KW-0813">Transport</keyword>
<keyword evidence="6" id="KW-0106">Calcium</keyword>
<evidence type="ECO:0000313" key="16">
    <source>
        <dbReference type="EMBL" id="CAE7202348.1"/>
    </source>
</evidence>
<dbReference type="GO" id="GO:0001508">
    <property type="term" value="P:action potential"/>
    <property type="evidence" value="ECO:0007669"/>
    <property type="project" value="TreeGrafter"/>
</dbReference>
<dbReference type="InterPro" id="IPR027359">
    <property type="entry name" value="Volt_channel_dom_sf"/>
</dbReference>
<keyword evidence="17" id="KW-1185">Reference proteome</keyword>
<evidence type="ECO:0000256" key="10">
    <source>
        <dbReference type="ARBA" id="ARBA00023065"/>
    </source>
</evidence>